<dbReference type="EMBL" id="JAUCAQ010000018">
    <property type="protein sequence ID" value="MDM7647006.1"/>
    <property type="molecule type" value="Genomic_DNA"/>
</dbReference>
<name>A0ABT7S0D0_9LACO</name>
<sequence length="166" mass="18996">MLDFDFEMDTHALEEKILRLTNIKPSEIREKVTKPAAEVIKEQINQDLYSLAKTHSADGGLKEDLVIVDRESGNGSTAVGYSKDGYYYRFVDDGHFVMDNRHGRVVINVNGKQKTIRNYRYKMKVLNSGGKYFGGYHFVESGRRKAKPEAMKVLKQGFLKLIKEKS</sequence>
<organism evidence="1 2">
    <name type="scientific">Leuconostoc falkenbergense</name>
    <dbReference type="NCBI Taxonomy" id="2766470"/>
    <lineage>
        <taxon>Bacteria</taxon>
        <taxon>Bacillati</taxon>
        <taxon>Bacillota</taxon>
        <taxon>Bacilli</taxon>
        <taxon>Lactobacillales</taxon>
        <taxon>Lactobacillaceae</taxon>
        <taxon>Leuconostoc</taxon>
    </lineage>
</organism>
<protein>
    <recommendedName>
        <fullName evidence="3">HK97 gp10 family phage protein</fullName>
    </recommendedName>
</protein>
<reference evidence="1 2" key="1">
    <citation type="submission" date="2023-06" db="EMBL/GenBank/DDBJ databases">
        <title>Draft Genome Sequences of lactic acid bacteria strains isolated from fermented milk products.</title>
        <authorList>
            <person name="Elcheninov A.G."/>
            <person name="Klyukina A."/>
            <person name="Zayulina K.S."/>
            <person name="Gavirova L.A."/>
            <person name="Shcherbakova P.A."/>
            <person name="Shestakov A.I."/>
            <person name="Kublanov I.V."/>
            <person name="Kochetkova T.V."/>
        </authorList>
    </citation>
    <scope>NUCLEOTIDE SEQUENCE [LARGE SCALE GENOMIC DNA]</scope>
    <source>
        <strain evidence="1 2">TOM.81</strain>
    </source>
</reference>
<comment type="caution">
    <text evidence="1">The sequence shown here is derived from an EMBL/GenBank/DDBJ whole genome shotgun (WGS) entry which is preliminary data.</text>
</comment>
<proteinExistence type="predicted"/>
<evidence type="ECO:0000313" key="2">
    <source>
        <dbReference type="Proteomes" id="UP001242903"/>
    </source>
</evidence>
<dbReference type="RefSeq" id="WP_289456945.1">
    <property type="nucleotide sequence ID" value="NZ_JAUCAQ010000018.1"/>
</dbReference>
<accession>A0ABT7S0D0</accession>
<evidence type="ECO:0000313" key="1">
    <source>
        <dbReference type="EMBL" id="MDM7647006.1"/>
    </source>
</evidence>
<dbReference type="Proteomes" id="UP001242903">
    <property type="component" value="Unassembled WGS sequence"/>
</dbReference>
<keyword evidence="2" id="KW-1185">Reference proteome</keyword>
<evidence type="ECO:0008006" key="3">
    <source>
        <dbReference type="Google" id="ProtNLM"/>
    </source>
</evidence>
<gene>
    <name evidence="1" type="ORF">QUE93_08260</name>
</gene>